<evidence type="ECO:0000313" key="3">
    <source>
        <dbReference type="Proteomes" id="UP000266841"/>
    </source>
</evidence>
<feature type="region of interest" description="Disordered" evidence="1">
    <location>
        <begin position="14"/>
        <end position="57"/>
    </location>
</feature>
<dbReference type="Proteomes" id="UP000266841">
    <property type="component" value="Unassembled WGS sequence"/>
</dbReference>
<accession>K0T2R9</accession>
<keyword evidence="3" id="KW-1185">Reference proteome</keyword>
<dbReference type="EMBL" id="AGNL01005035">
    <property type="protein sequence ID" value="EJK72958.1"/>
    <property type="molecule type" value="Genomic_DNA"/>
</dbReference>
<feature type="compositionally biased region" description="Basic and acidic residues" evidence="1">
    <location>
        <begin position="29"/>
        <end position="43"/>
    </location>
</feature>
<feature type="region of interest" description="Disordered" evidence="1">
    <location>
        <begin position="114"/>
        <end position="151"/>
    </location>
</feature>
<sequence>MALVLVTAANFNKSKVRGVAPRPTAAPSDAHERRPLPGREEPGPRPPRNLPAPGRHQLPERADLLVDPGAAAEQTDLAGVEPAVLGEEGVSVDYGGGDGYGVPGGGYCGGAARGEGGLADHDDLLHRPPPGVAPAAAASSSLGVSRRHEVG</sequence>
<feature type="non-terminal residue" evidence="2">
    <location>
        <position position="151"/>
    </location>
</feature>
<dbReference type="AlphaFoldDB" id="K0T2R9"/>
<organism evidence="2 3">
    <name type="scientific">Thalassiosira oceanica</name>
    <name type="common">Marine diatom</name>
    <dbReference type="NCBI Taxonomy" id="159749"/>
    <lineage>
        <taxon>Eukaryota</taxon>
        <taxon>Sar</taxon>
        <taxon>Stramenopiles</taxon>
        <taxon>Ochrophyta</taxon>
        <taxon>Bacillariophyta</taxon>
        <taxon>Coscinodiscophyceae</taxon>
        <taxon>Thalassiosirophycidae</taxon>
        <taxon>Thalassiosirales</taxon>
        <taxon>Thalassiosiraceae</taxon>
        <taxon>Thalassiosira</taxon>
    </lineage>
</organism>
<feature type="compositionally biased region" description="Low complexity" evidence="1">
    <location>
        <begin position="133"/>
        <end position="144"/>
    </location>
</feature>
<reference evidence="2 3" key="1">
    <citation type="journal article" date="2012" name="Genome Biol.">
        <title>Genome and low-iron response of an oceanic diatom adapted to chronic iron limitation.</title>
        <authorList>
            <person name="Lommer M."/>
            <person name="Specht M."/>
            <person name="Roy A.S."/>
            <person name="Kraemer L."/>
            <person name="Andreson R."/>
            <person name="Gutowska M.A."/>
            <person name="Wolf J."/>
            <person name="Bergner S.V."/>
            <person name="Schilhabel M.B."/>
            <person name="Klostermeier U.C."/>
            <person name="Beiko R.G."/>
            <person name="Rosenstiel P."/>
            <person name="Hippler M."/>
            <person name="Laroche J."/>
        </authorList>
    </citation>
    <scope>NUCLEOTIDE SEQUENCE [LARGE SCALE GENOMIC DNA]</scope>
    <source>
        <strain evidence="2 3">CCMP1005</strain>
    </source>
</reference>
<comment type="caution">
    <text evidence="2">The sequence shown here is derived from an EMBL/GenBank/DDBJ whole genome shotgun (WGS) entry which is preliminary data.</text>
</comment>
<gene>
    <name evidence="2" type="ORF">THAOC_05458</name>
</gene>
<evidence type="ECO:0000313" key="2">
    <source>
        <dbReference type="EMBL" id="EJK72958.1"/>
    </source>
</evidence>
<name>K0T2R9_THAOC</name>
<protein>
    <submittedName>
        <fullName evidence="2">Uncharacterized protein</fullName>
    </submittedName>
</protein>
<proteinExistence type="predicted"/>
<evidence type="ECO:0000256" key="1">
    <source>
        <dbReference type="SAM" id="MobiDB-lite"/>
    </source>
</evidence>